<dbReference type="InterPro" id="IPR051678">
    <property type="entry name" value="AGP_Transferase"/>
</dbReference>
<dbReference type="SUPFAM" id="SSF56112">
    <property type="entry name" value="Protein kinase-like (PK-like)"/>
    <property type="match status" value="1"/>
</dbReference>
<evidence type="ECO:0000313" key="3">
    <source>
        <dbReference type="Proteomes" id="UP000092730"/>
    </source>
</evidence>
<reference evidence="2" key="1">
    <citation type="submission" date="2013-07" db="EMBL/GenBank/DDBJ databases">
        <authorList>
            <consortium name="The Broad Institute Genome Sequencing Platform"/>
            <person name="Cuomo C."/>
            <person name="Litvintseva A."/>
            <person name="Chen Y."/>
            <person name="Heitman J."/>
            <person name="Sun S."/>
            <person name="Springer D."/>
            <person name="Dromer F."/>
            <person name="Young S.K."/>
            <person name="Zeng Q."/>
            <person name="Gargeya S."/>
            <person name="Fitzgerald M."/>
            <person name="Abouelleil A."/>
            <person name="Alvarado L."/>
            <person name="Berlin A.M."/>
            <person name="Chapman S.B."/>
            <person name="Dewar J."/>
            <person name="Goldberg J."/>
            <person name="Griggs A."/>
            <person name="Gujja S."/>
            <person name="Hansen M."/>
            <person name="Howarth C."/>
            <person name="Imamovic A."/>
            <person name="Larimer J."/>
            <person name="McCowan C."/>
            <person name="Murphy C."/>
            <person name="Pearson M."/>
            <person name="Priest M."/>
            <person name="Roberts A."/>
            <person name="Saif S."/>
            <person name="Shea T."/>
            <person name="Sykes S."/>
            <person name="Wortman J."/>
            <person name="Nusbaum C."/>
            <person name="Birren B."/>
        </authorList>
    </citation>
    <scope>NUCLEOTIDE SEQUENCE</scope>
    <source>
        <strain evidence="2">CBS 10118</strain>
    </source>
</reference>
<dbReference type="InterPro" id="IPR011009">
    <property type="entry name" value="Kinase-like_dom_sf"/>
</dbReference>
<gene>
    <name evidence="2" type="ORF">I302_101878</name>
</gene>
<evidence type="ECO:0000256" key="1">
    <source>
        <dbReference type="SAM" id="MobiDB-lite"/>
    </source>
</evidence>
<evidence type="ECO:0008006" key="4">
    <source>
        <dbReference type="Google" id="ProtNLM"/>
    </source>
</evidence>
<evidence type="ECO:0000313" key="2">
    <source>
        <dbReference type="EMBL" id="WVW79908.1"/>
    </source>
</evidence>
<organism evidence="2 3">
    <name type="scientific">Kwoniella bestiolae CBS 10118</name>
    <dbReference type="NCBI Taxonomy" id="1296100"/>
    <lineage>
        <taxon>Eukaryota</taxon>
        <taxon>Fungi</taxon>
        <taxon>Dikarya</taxon>
        <taxon>Basidiomycota</taxon>
        <taxon>Agaricomycotina</taxon>
        <taxon>Tremellomycetes</taxon>
        <taxon>Tremellales</taxon>
        <taxon>Cryptococcaceae</taxon>
        <taxon>Kwoniella</taxon>
    </lineage>
</organism>
<dbReference type="Proteomes" id="UP000092730">
    <property type="component" value="Chromosome 1"/>
</dbReference>
<dbReference type="PANTHER" id="PTHR21310">
    <property type="entry name" value="AMINOGLYCOSIDE PHOSPHOTRANSFERASE-RELATED-RELATED"/>
    <property type="match status" value="1"/>
</dbReference>
<dbReference type="GeneID" id="30204956"/>
<dbReference type="KEGG" id="kbi:30204956"/>
<protein>
    <recommendedName>
        <fullName evidence="4">Aminoglycoside phosphotransferase domain-containing protein</fullName>
    </recommendedName>
</protein>
<reference evidence="2" key="2">
    <citation type="submission" date="2024-02" db="EMBL/GenBank/DDBJ databases">
        <title>Comparative genomics of Cryptococcus and Kwoniella reveals pathogenesis evolution and contrasting modes of karyotype evolution via chromosome fusion or intercentromeric recombination.</title>
        <authorList>
            <person name="Coelho M.A."/>
            <person name="David-Palma M."/>
            <person name="Shea T."/>
            <person name="Bowers K."/>
            <person name="McGinley-Smith S."/>
            <person name="Mohammad A.W."/>
            <person name="Gnirke A."/>
            <person name="Yurkov A.M."/>
            <person name="Nowrousian M."/>
            <person name="Sun S."/>
            <person name="Cuomo C.A."/>
            <person name="Heitman J."/>
        </authorList>
    </citation>
    <scope>NUCLEOTIDE SEQUENCE</scope>
    <source>
        <strain evidence="2">CBS 10118</strain>
    </source>
</reference>
<name>A0AAJ8K319_9TREE</name>
<feature type="region of interest" description="Disordered" evidence="1">
    <location>
        <begin position="476"/>
        <end position="511"/>
    </location>
</feature>
<keyword evidence="3" id="KW-1185">Reference proteome</keyword>
<dbReference type="EMBL" id="CP144541">
    <property type="protein sequence ID" value="WVW79908.1"/>
    <property type="molecule type" value="Genomic_DNA"/>
</dbReference>
<sequence length="511" mass="58830">MAFYPCAIANCIYDALIQENSCYACRKRFCFHHLSHPLHECSVGEGRGTPGLIHTLAEEYEPETSQILECLSTDMIKNEVESLRPGHLVENVELTNTWRDLASNYLQGQSNFHIKINFKDGISWFMRIRRRISRNYTDEPMRMNMESEVATMNALHDVGVAVPSAFRKPSNSKIHPKLIYSYVSEIPGGPWQPFYTSIGRVHPLPDMSVNHVRSLAKWFIEMQKATFDKIGSLHHNSQTSEVEVGPAIGRYPYQSTVPYYNGPFRCSADYWLDLIDSRLRLIRERRYCRHSAEIWLYLGLLEIREIVEGCEEMRSTGPFYIKHDDDQWDHIRADESTGEVTGVIDWEWSYTTSKAEAFNSPAGYVPDLFWNGSNEGYSPREIVLIEAYASYDRPDLADCVKNGRKYHRLVDTLRWMQFLPLHINSMRRAFLGLPDDHPGLPEDEEKCIEVLKEKYKDVEGLKYLLAHPFDLSNASQQVKAIRPKKKSMGPKTQAKKVTEKAEEGPFGENGD</sequence>
<dbReference type="PANTHER" id="PTHR21310:SF15">
    <property type="entry name" value="AMINOGLYCOSIDE PHOSPHOTRANSFERASE DOMAIN-CONTAINING PROTEIN"/>
    <property type="match status" value="1"/>
</dbReference>
<dbReference type="AlphaFoldDB" id="A0AAJ8K319"/>
<dbReference type="RefSeq" id="XP_065725450.1">
    <property type="nucleotide sequence ID" value="XM_065869378.1"/>
</dbReference>
<proteinExistence type="predicted"/>
<accession>A0AAJ8K319</accession>